<feature type="transmembrane region" description="Helical" evidence="1">
    <location>
        <begin position="35"/>
        <end position="63"/>
    </location>
</feature>
<protein>
    <submittedName>
        <fullName evidence="2">Uncharacterized protein</fullName>
    </submittedName>
</protein>
<keyword evidence="3" id="KW-1185">Reference proteome</keyword>
<dbReference type="Pfam" id="PF16734">
    <property type="entry name" value="Pilin_GH"/>
    <property type="match status" value="1"/>
</dbReference>
<accession>A0A2W1K731</accession>
<evidence type="ECO:0000313" key="3">
    <source>
        <dbReference type="Proteomes" id="UP000248857"/>
    </source>
</evidence>
<organism evidence="2 3">
    <name type="scientific">Acaryochloris thomasi RCC1774</name>
    <dbReference type="NCBI Taxonomy" id="1764569"/>
    <lineage>
        <taxon>Bacteria</taxon>
        <taxon>Bacillati</taxon>
        <taxon>Cyanobacteriota</taxon>
        <taxon>Cyanophyceae</taxon>
        <taxon>Acaryochloridales</taxon>
        <taxon>Acaryochloridaceae</taxon>
        <taxon>Acaryochloris</taxon>
        <taxon>Acaryochloris thomasi</taxon>
    </lineage>
</organism>
<evidence type="ECO:0000256" key="1">
    <source>
        <dbReference type="SAM" id="Phobius"/>
    </source>
</evidence>
<name>A0A2W1K731_9CYAN</name>
<keyword evidence="1" id="KW-0472">Membrane</keyword>
<comment type="caution">
    <text evidence="2">The sequence shown here is derived from an EMBL/GenBank/DDBJ whole genome shotgun (WGS) entry which is preliminary data.</text>
</comment>
<dbReference type="InterPro" id="IPR031975">
    <property type="entry name" value="Pilin_GH"/>
</dbReference>
<dbReference type="AlphaFoldDB" id="A0A2W1K731"/>
<dbReference type="Proteomes" id="UP000248857">
    <property type="component" value="Unassembled WGS sequence"/>
</dbReference>
<reference evidence="2 3" key="1">
    <citation type="journal article" date="2018" name="Sci. Rep.">
        <title>A novel species of the marine cyanobacterium Acaryochloris with a unique pigment content and lifestyle.</title>
        <authorList>
            <person name="Partensky F."/>
            <person name="Six C."/>
            <person name="Ratin M."/>
            <person name="Garczarek L."/>
            <person name="Vaulot D."/>
            <person name="Probert I."/>
            <person name="Calteau A."/>
            <person name="Gourvil P."/>
            <person name="Marie D."/>
            <person name="Grebert T."/>
            <person name="Bouchier C."/>
            <person name="Le Panse S."/>
            <person name="Gachenot M."/>
            <person name="Rodriguez F."/>
            <person name="Garrido J.L."/>
        </authorList>
    </citation>
    <scope>NUCLEOTIDE SEQUENCE [LARGE SCALE GENOMIC DNA]</scope>
    <source>
        <strain evidence="2 3">RCC1774</strain>
    </source>
</reference>
<sequence>MQIEECLCPSKSRMCDDSNAGLNAPTPQKKGNFPVLVWILGGCVCLTLGGSFAMILLAIALPFSLNQIDIARDEADAARNEVNTEKESEAKSNLGTLNRAQQAFHLENSIFAQELETLDARPSGQYFTHQVVPQTNSKSAIATATPVRSVLKSYTGFAFILGSTSAEYKFVSGICDTNFPIR</sequence>
<dbReference type="EMBL" id="PQWO01000001">
    <property type="protein sequence ID" value="PZD75347.1"/>
    <property type="molecule type" value="Genomic_DNA"/>
</dbReference>
<evidence type="ECO:0000313" key="2">
    <source>
        <dbReference type="EMBL" id="PZD75347.1"/>
    </source>
</evidence>
<keyword evidence="1" id="KW-1133">Transmembrane helix</keyword>
<gene>
    <name evidence="2" type="ORF">C1752_00460</name>
</gene>
<proteinExistence type="predicted"/>
<keyword evidence="1" id="KW-0812">Transmembrane</keyword>